<evidence type="ECO:0000313" key="4">
    <source>
        <dbReference type="Proteomes" id="UP001177160"/>
    </source>
</evidence>
<keyword evidence="4" id="KW-1185">Reference proteome</keyword>
<dbReference type="NCBIfam" id="TIGR00055">
    <property type="entry name" value="uppS"/>
    <property type="match status" value="1"/>
</dbReference>
<evidence type="ECO:0000256" key="1">
    <source>
        <dbReference type="ARBA" id="ARBA00022679"/>
    </source>
</evidence>
<comment type="caution">
    <text evidence="3">The sequence shown here is derived from an EMBL/GenBank/DDBJ whole genome shotgun (WGS) entry which is preliminary data.</text>
</comment>
<feature type="binding site" evidence="2">
    <location>
        <position position="37"/>
    </location>
    <ligand>
        <name>substrate</name>
    </ligand>
</feature>
<dbReference type="PANTHER" id="PTHR10291">
    <property type="entry name" value="DEHYDRODOLICHYL DIPHOSPHATE SYNTHASE FAMILY MEMBER"/>
    <property type="match status" value="1"/>
</dbReference>
<feature type="active site" description="Proton acceptor" evidence="2">
    <location>
        <position position="68"/>
    </location>
</feature>
<dbReference type="Pfam" id="PF01255">
    <property type="entry name" value="Prenyltransf"/>
    <property type="match status" value="1"/>
</dbReference>
<dbReference type="PANTHER" id="PTHR10291:SF0">
    <property type="entry name" value="DEHYDRODOLICHYL DIPHOSPHATE SYNTHASE 2"/>
    <property type="match status" value="1"/>
</dbReference>
<proteinExistence type="inferred from homology"/>
<comment type="similarity">
    <text evidence="2">Belongs to the UPP synthase family.</text>
</comment>
<dbReference type="Proteomes" id="UP001177160">
    <property type="component" value="Unassembled WGS sequence"/>
</dbReference>
<comment type="function">
    <text evidence="2">Catalyzes the condensation of isopentenyl diphosphate (IPP) with allylic pyrophosphates generating different type of terpenoids.</text>
</comment>
<dbReference type="RefSeq" id="WP_263609098.1">
    <property type="nucleotide sequence ID" value="NZ_JAOVQM010000016.1"/>
</dbReference>
<feature type="binding site" evidence="2">
    <location>
        <position position="25"/>
    </location>
    <ligand>
        <name>substrate</name>
    </ligand>
</feature>
<evidence type="ECO:0000313" key="3">
    <source>
        <dbReference type="EMBL" id="MCV2232910.1"/>
    </source>
</evidence>
<keyword evidence="1 2" id="KW-0808">Transferase</keyword>
<feature type="binding site" evidence="2">
    <location>
        <begin position="21"/>
        <end position="24"/>
    </location>
    <ligand>
        <name>substrate</name>
    </ligand>
</feature>
<organism evidence="3 4">
    <name type="scientific">Paracholeplasma manati</name>
    <dbReference type="NCBI Taxonomy" id="591373"/>
    <lineage>
        <taxon>Bacteria</taxon>
        <taxon>Bacillati</taxon>
        <taxon>Mycoplasmatota</taxon>
        <taxon>Mollicutes</taxon>
        <taxon>Acholeplasmatales</taxon>
        <taxon>Acholeplasmataceae</taxon>
        <taxon>Paracholeplasma</taxon>
    </lineage>
</organism>
<dbReference type="EMBL" id="JAOVQM010000016">
    <property type="protein sequence ID" value="MCV2232910.1"/>
    <property type="molecule type" value="Genomic_DNA"/>
</dbReference>
<dbReference type="GO" id="GO:0016740">
    <property type="term" value="F:transferase activity"/>
    <property type="evidence" value="ECO:0007669"/>
    <property type="project" value="UniProtKB-KW"/>
</dbReference>
<keyword evidence="2" id="KW-0460">Magnesium</keyword>
<reference evidence="3" key="1">
    <citation type="submission" date="2022-09" db="EMBL/GenBank/DDBJ databases">
        <title>Novel Mycoplasma species identified in domestic and wild animals.</title>
        <authorList>
            <person name="Volokhov D.V."/>
            <person name="Furtak V.A."/>
            <person name="Zagorodnyaya T.A."/>
        </authorList>
    </citation>
    <scope>NUCLEOTIDE SEQUENCE</scope>
    <source>
        <strain evidence="3">Oakley</strain>
    </source>
</reference>
<feature type="binding site" evidence="2">
    <location>
        <position position="69"/>
    </location>
    <ligand>
        <name>substrate</name>
    </ligand>
</feature>
<comment type="cofactor">
    <cofactor evidence="2">
        <name>Mg(2+)</name>
        <dbReference type="ChEBI" id="CHEBI:18420"/>
    </cofactor>
    <text evidence="2">Binds 2 magnesium ions per subunit.</text>
</comment>
<comment type="subunit">
    <text evidence="2">Homodimer.</text>
</comment>
<dbReference type="PROSITE" id="PS01066">
    <property type="entry name" value="UPP_SYNTHASE"/>
    <property type="match status" value="1"/>
</dbReference>
<name>A0ABT2Y837_9MOLU</name>
<feature type="binding site" evidence="2">
    <location>
        <begin position="186"/>
        <end position="188"/>
    </location>
    <ligand>
        <name>substrate</name>
    </ligand>
</feature>
<feature type="binding site" evidence="2">
    <location>
        <position position="33"/>
    </location>
    <ligand>
        <name>substrate</name>
    </ligand>
</feature>
<feature type="binding site" evidence="2">
    <location>
        <position position="199"/>
    </location>
    <ligand>
        <name>Mg(2+)</name>
        <dbReference type="ChEBI" id="CHEBI:18420"/>
    </ligand>
</feature>
<dbReference type="Gene3D" id="3.40.1180.10">
    <property type="entry name" value="Decaprenyl diphosphate synthase-like"/>
    <property type="match status" value="1"/>
</dbReference>
<feature type="binding site" evidence="2">
    <location>
        <position position="71"/>
    </location>
    <ligand>
        <name>substrate</name>
    </ligand>
</feature>
<sequence>MNINKLKKHDIPKHLAIILDGNGRWAKKRGLPRTFGHYQGGLNIGKVAQYADELGIEVLTVYAFSTENWSRPQDEVDYLMTTPIKEFSKYKEKILNSNIRVKHVGRRQELSKELLEIIDDLEVQTKDHKGTLLQVAFNYGAYDELLTAYQQMMSEGITNPTKQDVYDHLMVKQPVDLLIRTSGEQRVSNYLLWQISYAEFYFTKTHWPAFNKRALWKAILHYQKRDRRFGGLKK</sequence>
<feature type="binding site" evidence="2">
    <location>
        <position position="20"/>
    </location>
    <ligand>
        <name>Mg(2+)</name>
        <dbReference type="ChEBI" id="CHEBI:18420"/>
    </ligand>
</feature>
<dbReference type="CDD" id="cd00475">
    <property type="entry name" value="Cis_IPPS"/>
    <property type="match status" value="1"/>
</dbReference>
<dbReference type="EC" id="2.5.1.-" evidence="2"/>
<dbReference type="InterPro" id="IPR018520">
    <property type="entry name" value="UPP_synth-like_CS"/>
</dbReference>
<feature type="active site" evidence="2">
    <location>
        <position position="20"/>
    </location>
</feature>
<feature type="binding site" evidence="2">
    <location>
        <begin position="65"/>
        <end position="67"/>
    </location>
    <ligand>
        <name>substrate</name>
    </ligand>
</feature>
<dbReference type="SUPFAM" id="SSF64005">
    <property type="entry name" value="Undecaprenyl diphosphate synthase"/>
    <property type="match status" value="1"/>
</dbReference>
<evidence type="ECO:0000256" key="2">
    <source>
        <dbReference type="HAMAP-Rule" id="MF_01139"/>
    </source>
</evidence>
<dbReference type="InterPro" id="IPR036424">
    <property type="entry name" value="UPP_synth-like_sf"/>
</dbReference>
<dbReference type="HAMAP" id="MF_01139">
    <property type="entry name" value="ISPT"/>
    <property type="match status" value="1"/>
</dbReference>
<gene>
    <name evidence="3" type="primary">uppS</name>
    <name evidence="3" type="ORF">N7548_08765</name>
</gene>
<keyword evidence="2" id="KW-0479">Metal-binding</keyword>
<feature type="binding site" evidence="2">
    <location>
        <position position="180"/>
    </location>
    <ligand>
        <name>substrate</name>
    </ligand>
</feature>
<protein>
    <recommendedName>
        <fullName evidence="2">Isoprenyl transferase</fullName>
        <ecNumber evidence="2">2.5.1.-</ecNumber>
    </recommendedName>
</protein>
<dbReference type="InterPro" id="IPR001441">
    <property type="entry name" value="UPP_synth-like"/>
</dbReference>
<accession>A0ABT2Y837</accession>